<keyword evidence="2" id="KW-1185">Reference proteome</keyword>
<evidence type="ECO:0000313" key="2">
    <source>
        <dbReference type="Proteomes" id="UP000186817"/>
    </source>
</evidence>
<protein>
    <submittedName>
        <fullName evidence="1">Uncharacterized protein</fullName>
    </submittedName>
</protein>
<dbReference type="EMBL" id="LSRX01002220">
    <property type="protein sequence ID" value="OLP75895.1"/>
    <property type="molecule type" value="Genomic_DNA"/>
</dbReference>
<comment type="caution">
    <text evidence="1">The sequence shown here is derived from an EMBL/GenBank/DDBJ whole genome shotgun (WGS) entry which is preliminary data.</text>
</comment>
<proteinExistence type="predicted"/>
<organism evidence="1 2">
    <name type="scientific">Symbiodinium microadriaticum</name>
    <name type="common">Dinoflagellate</name>
    <name type="synonym">Zooxanthella microadriatica</name>
    <dbReference type="NCBI Taxonomy" id="2951"/>
    <lineage>
        <taxon>Eukaryota</taxon>
        <taxon>Sar</taxon>
        <taxon>Alveolata</taxon>
        <taxon>Dinophyceae</taxon>
        <taxon>Suessiales</taxon>
        <taxon>Symbiodiniaceae</taxon>
        <taxon>Symbiodinium</taxon>
    </lineage>
</organism>
<reference evidence="1 2" key="1">
    <citation type="submission" date="2016-02" db="EMBL/GenBank/DDBJ databases">
        <title>Genome analysis of coral dinoflagellate symbionts highlights evolutionary adaptations to a symbiotic lifestyle.</title>
        <authorList>
            <person name="Aranda M."/>
            <person name="Li Y."/>
            <person name="Liew Y.J."/>
            <person name="Baumgarten S."/>
            <person name="Simakov O."/>
            <person name="Wilson M."/>
            <person name="Piel J."/>
            <person name="Ashoor H."/>
            <person name="Bougouffa S."/>
            <person name="Bajic V.B."/>
            <person name="Ryu T."/>
            <person name="Ravasi T."/>
            <person name="Bayer T."/>
            <person name="Micklem G."/>
            <person name="Kim H."/>
            <person name="Bhak J."/>
            <person name="Lajeunesse T.C."/>
            <person name="Voolstra C.R."/>
        </authorList>
    </citation>
    <scope>NUCLEOTIDE SEQUENCE [LARGE SCALE GENOMIC DNA]</scope>
    <source>
        <strain evidence="1 2">CCMP2467</strain>
    </source>
</reference>
<sequence>MFEQREQAQQVASARGHAALEEPCFHCIDGEADDCTAVWWFNTPPAAAESSGIAEYQDYSCDRSTSPVYFAREENRQNQGAVFARRLYALIYGKQIDG</sequence>
<evidence type="ECO:0000313" key="1">
    <source>
        <dbReference type="EMBL" id="OLP75895.1"/>
    </source>
</evidence>
<gene>
    <name evidence="1" type="ORF">AK812_SmicGene44243</name>
</gene>
<dbReference type="AlphaFoldDB" id="A0A1Q9BZ03"/>
<name>A0A1Q9BZ03_SYMMI</name>
<accession>A0A1Q9BZ03</accession>
<dbReference type="Proteomes" id="UP000186817">
    <property type="component" value="Unassembled WGS sequence"/>
</dbReference>